<sequence length="327" mass="36759">MSGLRVNFLKSMLVGVNVTESWLGEAASALCCKVGKIPFLYLGLPIGGDPRRLCFWEPMLARLKNRLYEWKSRFLSFGGRLFMLKSVLSSLPVYALSFFKAPADRDGLWYRVLAARYRVKRGRLRDGGRRGSTWWRELVRIREGSEFGGSWFGEHVSKRVGDGSDTFFWTDPWVEGIPLCMAVEETVVGGGDVEGVSVFLTLTLHVQSSDRWQWQPDPDEGYTVRGAYQLLTSHVSSTLDDADKLIWHTHVPLKLTFVFLVVGRQSRHITFSSPAQVELGRGVLLCSLFDSCVSGLCGQKEIIGYFEAQKAVPFICWTRSRSSLLGG</sequence>
<reference evidence="2" key="1">
    <citation type="journal article" date="2017" name="Front. Plant Sci.">
        <title>Climate Clever Clovers: New Paradigm to Reduce the Environmental Footprint of Ruminants by Breeding Low Methanogenic Forages Utilizing Haplotype Variation.</title>
        <authorList>
            <person name="Kaur P."/>
            <person name="Appels R."/>
            <person name="Bayer P.E."/>
            <person name="Keeble-Gagnere G."/>
            <person name="Wang J."/>
            <person name="Hirakawa H."/>
            <person name="Shirasawa K."/>
            <person name="Vercoe P."/>
            <person name="Stefanova K."/>
            <person name="Durmic Z."/>
            <person name="Nichols P."/>
            <person name="Revell C."/>
            <person name="Isobe S.N."/>
            <person name="Edwards D."/>
            <person name="Erskine W."/>
        </authorList>
    </citation>
    <scope>NUCLEOTIDE SEQUENCE [LARGE SCALE GENOMIC DNA]</scope>
    <source>
        <strain evidence="2">cv. Daliak</strain>
    </source>
</reference>
<dbReference type="Proteomes" id="UP000242715">
    <property type="component" value="Unassembled WGS sequence"/>
</dbReference>
<evidence type="ECO:0000313" key="2">
    <source>
        <dbReference type="Proteomes" id="UP000242715"/>
    </source>
</evidence>
<dbReference type="EMBL" id="DF973368">
    <property type="protein sequence ID" value="GAU28132.1"/>
    <property type="molecule type" value="Genomic_DNA"/>
</dbReference>
<gene>
    <name evidence="1" type="ORF">TSUD_295700</name>
</gene>
<name>A0A2Z6MSZ1_TRISU</name>
<keyword evidence="2" id="KW-1185">Reference proteome</keyword>
<proteinExistence type="predicted"/>
<evidence type="ECO:0000313" key="1">
    <source>
        <dbReference type="EMBL" id="GAU28132.1"/>
    </source>
</evidence>
<dbReference type="AlphaFoldDB" id="A0A2Z6MSZ1"/>
<dbReference type="OrthoDB" id="1937528at2759"/>
<accession>A0A2Z6MSZ1</accession>
<dbReference type="PANTHER" id="PTHR33116:SF78">
    <property type="entry name" value="OS12G0587133 PROTEIN"/>
    <property type="match status" value="1"/>
</dbReference>
<dbReference type="PANTHER" id="PTHR33116">
    <property type="entry name" value="REVERSE TRANSCRIPTASE ZINC-BINDING DOMAIN-CONTAINING PROTEIN-RELATED-RELATED"/>
    <property type="match status" value="1"/>
</dbReference>
<evidence type="ECO:0008006" key="3">
    <source>
        <dbReference type="Google" id="ProtNLM"/>
    </source>
</evidence>
<organism evidence="1 2">
    <name type="scientific">Trifolium subterraneum</name>
    <name type="common">Subterranean clover</name>
    <dbReference type="NCBI Taxonomy" id="3900"/>
    <lineage>
        <taxon>Eukaryota</taxon>
        <taxon>Viridiplantae</taxon>
        <taxon>Streptophyta</taxon>
        <taxon>Embryophyta</taxon>
        <taxon>Tracheophyta</taxon>
        <taxon>Spermatophyta</taxon>
        <taxon>Magnoliopsida</taxon>
        <taxon>eudicotyledons</taxon>
        <taxon>Gunneridae</taxon>
        <taxon>Pentapetalae</taxon>
        <taxon>rosids</taxon>
        <taxon>fabids</taxon>
        <taxon>Fabales</taxon>
        <taxon>Fabaceae</taxon>
        <taxon>Papilionoideae</taxon>
        <taxon>50 kb inversion clade</taxon>
        <taxon>NPAAA clade</taxon>
        <taxon>Hologalegina</taxon>
        <taxon>IRL clade</taxon>
        <taxon>Trifolieae</taxon>
        <taxon>Trifolium</taxon>
    </lineage>
</organism>
<protein>
    <recommendedName>
        <fullName evidence="3">Reverse transcriptase zinc-binding domain-containing protein</fullName>
    </recommendedName>
</protein>